<feature type="transmembrane region" description="Helical" evidence="7">
    <location>
        <begin position="290"/>
        <end position="311"/>
    </location>
</feature>
<dbReference type="PANTHER" id="PTHR16133:SF0">
    <property type="entry name" value="ZINC_IRON REGULATED TRANSPORTER-RELATED PROTEIN 102B, ISOFORM E"/>
    <property type="match status" value="1"/>
</dbReference>
<dbReference type="Proteomes" id="UP000807469">
    <property type="component" value="Unassembled WGS sequence"/>
</dbReference>
<evidence type="ECO:0000313" key="9">
    <source>
        <dbReference type="Proteomes" id="UP000807469"/>
    </source>
</evidence>
<feature type="transmembrane region" description="Helical" evidence="7">
    <location>
        <begin position="190"/>
        <end position="215"/>
    </location>
</feature>
<dbReference type="PANTHER" id="PTHR16133">
    <property type="entry name" value="SOLUTE CARRIER FAMILY 39 ZINC TRANSPORTER , MEMBER 9-RELATED"/>
    <property type="match status" value="1"/>
</dbReference>
<keyword evidence="9" id="KW-1185">Reference proteome</keyword>
<sequence>MVVQVLVMALVLGASTFIVGMLPLLYAFSKSHLERLTALGTGLLLGAALGVIIPEGIEATVEANSGEEVPTGRIAFCLVIGFTIMLFIEQLLAPNVHSHSLEPGPIPLSKARIPDSVSSVEFDAELGDVAYENHSAEHSHVSMPSPTLDIGSSRERAFPLLLGLVIHGCADGLALGVANASKPAAGATNTVSLVVFIALILHKAPTALAFTTSILASNLPRQDCKKYLGVFCLSTPLMAIASYVLFSFFGNGDKGNLIGMALLISGGTFLYVATVLQPVSNHGPSPGTQIVFRVLLIALGMFVPLLLSSLFGHGH</sequence>
<keyword evidence="6 7" id="KW-0472">Membrane</keyword>
<evidence type="ECO:0000256" key="1">
    <source>
        <dbReference type="ARBA" id="ARBA00004127"/>
    </source>
</evidence>
<dbReference type="GO" id="GO:0046873">
    <property type="term" value="F:metal ion transmembrane transporter activity"/>
    <property type="evidence" value="ECO:0007669"/>
    <property type="project" value="InterPro"/>
</dbReference>
<dbReference type="AlphaFoldDB" id="A0A9P5ZAC6"/>
<keyword evidence="3 7" id="KW-0812">Transmembrane</keyword>
<evidence type="ECO:0000256" key="6">
    <source>
        <dbReference type="ARBA" id="ARBA00023136"/>
    </source>
</evidence>
<dbReference type="InterPro" id="IPR003689">
    <property type="entry name" value="ZIP"/>
</dbReference>
<comment type="subcellular location">
    <subcellularLocation>
        <location evidence="1">Endomembrane system</location>
        <topology evidence="1">Multi-pass membrane protein</topology>
    </subcellularLocation>
    <subcellularLocation>
        <location evidence="2">Golgi apparatus membrane</location>
    </subcellularLocation>
</comment>
<evidence type="ECO:0000256" key="4">
    <source>
        <dbReference type="ARBA" id="ARBA00022989"/>
    </source>
</evidence>
<evidence type="ECO:0000256" key="2">
    <source>
        <dbReference type="ARBA" id="ARBA00004394"/>
    </source>
</evidence>
<feature type="transmembrane region" description="Helical" evidence="7">
    <location>
        <begin position="36"/>
        <end position="53"/>
    </location>
</feature>
<evidence type="ECO:0000256" key="5">
    <source>
        <dbReference type="ARBA" id="ARBA00023034"/>
    </source>
</evidence>
<feature type="transmembrane region" description="Helical" evidence="7">
    <location>
        <begin position="6"/>
        <end position="29"/>
    </location>
</feature>
<dbReference type="GO" id="GO:0000139">
    <property type="term" value="C:Golgi membrane"/>
    <property type="evidence" value="ECO:0007669"/>
    <property type="project" value="UniProtKB-SubCell"/>
</dbReference>
<reference evidence="8" key="1">
    <citation type="submission" date="2020-11" db="EMBL/GenBank/DDBJ databases">
        <authorList>
            <consortium name="DOE Joint Genome Institute"/>
            <person name="Ahrendt S."/>
            <person name="Riley R."/>
            <person name="Andreopoulos W."/>
            <person name="Labutti K."/>
            <person name="Pangilinan J."/>
            <person name="Ruiz-Duenas F.J."/>
            <person name="Barrasa J.M."/>
            <person name="Sanchez-Garcia M."/>
            <person name="Camarero S."/>
            <person name="Miyauchi S."/>
            <person name="Serrano A."/>
            <person name="Linde D."/>
            <person name="Babiker R."/>
            <person name="Drula E."/>
            <person name="Ayuso-Fernandez I."/>
            <person name="Pacheco R."/>
            <person name="Padilla G."/>
            <person name="Ferreira P."/>
            <person name="Barriuso J."/>
            <person name="Kellner H."/>
            <person name="Castanera R."/>
            <person name="Alfaro M."/>
            <person name="Ramirez L."/>
            <person name="Pisabarro A.G."/>
            <person name="Kuo A."/>
            <person name="Tritt A."/>
            <person name="Lipzen A."/>
            <person name="He G."/>
            <person name="Yan M."/>
            <person name="Ng V."/>
            <person name="Cullen D."/>
            <person name="Martin F."/>
            <person name="Rosso M.-N."/>
            <person name="Henrissat B."/>
            <person name="Hibbett D."/>
            <person name="Martinez A.T."/>
            <person name="Grigoriev I.V."/>
        </authorList>
    </citation>
    <scope>NUCLEOTIDE SEQUENCE</scope>
    <source>
        <strain evidence="8">CIRM-BRFM 674</strain>
    </source>
</reference>
<comment type="caution">
    <text evidence="8">The sequence shown here is derived from an EMBL/GenBank/DDBJ whole genome shotgun (WGS) entry which is preliminary data.</text>
</comment>
<dbReference type="EMBL" id="MU155153">
    <property type="protein sequence ID" value="KAF9483523.1"/>
    <property type="molecule type" value="Genomic_DNA"/>
</dbReference>
<keyword evidence="4 7" id="KW-1133">Transmembrane helix</keyword>
<proteinExistence type="predicted"/>
<feature type="transmembrane region" description="Helical" evidence="7">
    <location>
        <begin position="73"/>
        <end position="92"/>
    </location>
</feature>
<protein>
    <submittedName>
        <fullName evidence="8">ZIP-like iron-zinc transporter</fullName>
    </submittedName>
</protein>
<dbReference type="Pfam" id="PF02535">
    <property type="entry name" value="Zip"/>
    <property type="match status" value="1"/>
</dbReference>
<feature type="transmembrane region" description="Helical" evidence="7">
    <location>
        <begin position="157"/>
        <end position="178"/>
    </location>
</feature>
<evidence type="ECO:0000313" key="8">
    <source>
        <dbReference type="EMBL" id="KAF9483523.1"/>
    </source>
</evidence>
<dbReference type="OrthoDB" id="19859at2759"/>
<feature type="transmembrane region" description="Helical" evidence="7">
    <location>
        <begin position="227"/>
        <end position="246"/>
    </location>
</feature>
<evidence type="ECO:0000256" key="7">
    <source>
        <dbReference type="SAM" id="Phobius"/>
    </source>
</evidence>
<dbReference type="GO" id="GO:0006829">
    <property type="term" value="P:zinc ion transport"/>
    <property type="evidence" value="ECO:0007669"/>
    <property type="project" value="InterPro"/>
</dbReference>
<keyword evidence="5" id="KW-0333">Golgi apparatus</keyword>
<accession>A0A9P5ZAC6</accession>
<evidence type="ECO:0000256" key="3">
    <source>
        <dbReference type="ARBA" id="ARBA00022692"/>
    </source>
</evidence>
<feature type="transmembrane region" description="Helical" evidence="7">
    <location>
        <begin position="258"/>
        <end position="278"/>
    </location>
</feature>
<gene>
    <name evidence="8" type="ORF">BDN70DRAFT_827548</name>
</gene>
<name>A0A9P5ZAC6_9AGAR</name>
<dbReference type="InterPro" id="IPR045891">
    <property type="entry name" value="ZIP9"/>
</dbReference>
<organism evidence="8 9">
    <name type="scientific">Pholiota conissans</name>
    <dbReference type="NCBI Taxonomy" id="109636"/>
    <lineage>
        <taxon>Eukaryota</taxon>
        <taxon>Fungi</taxon>
        <taxon>Dikarya</taxon>
        <taxon>Basidiomycota</taxon>
        <taxon>Agaricomycotina</taxon>
        <taxon>Agaricomycetes</taxon>
        <taxon>Agaricomycetidae</taxon>
        <taxon>Agaricales</taxon>
        <taxon>Agaricineae</taxon>
        <taxon>Strophariaceae</taxon>
        <taxon>Pholiota</taxon>
    </lineage>
</organism>